<dbReference type="Gene3D" id="1.20.5.1200">
    <property type="entry name" value="Alpha-tocopherol transfer"/>
    <property type="match status" value="1"/>
</dbReference>
<proteinExistence type="predicted"/>
<reference evidence="2 3" key="1">
    <citation type="submission" date="2017-03" db="EMBL/GenBank/DDBJ databases">
        <title>Genome of the blue death feigning beetle - Asbolus verrucosus.</title>
        <authorList>
            <person name="Rider S.D."/>
        </authorList>
    </citation>
    <scope>NUCLEOTIDE SEQUENCE [LARGE SCALE GENOMIC DNA]</scope>
    <source>
        <strain evidence="2">Butters</strain>
        <tissue evidence="2">Head and leg muscle</tissue>
    </source>
</reference>
<dbReference type="GO" id="GO:1902936">
    <property type="term" value="F:phosphatidylinositol bisphosphate binding"/>
    <property type="evidence" value="ECO:0007669"/>
    <property type="project" value="TreeGrafter"/>
</dbReference>
<name>A0A482VRY6_ASBVE</name>
<feature type="domain" description="CRAL-TRIO" evidence="1">
    <location>
        <begin position="1"/>
        <end position="116"/>
    </location>
</feature>
<protein>
    <submittedName>
        <fullName evidence="2">CRAL TRIO domain containing protein</fullName>
    </submittedName>
</protein>
<dbReference type="PROSITE" id="PS50191">
    <property type="entry name" value="CRAL_TRIO"/>
    <property type="match status" value="1"/>
</dbReference>
<dbReference type="SUPFAM" id="SSF52087">
    <property type="entry name" value="CRAL/TRIO domain"/>
    <property type="match status" value="1"/>
</dbReference>
<dbReference type="Proteomes" id="UP000292052">
    <property type="component" value="Unassembled WGS sequence"/>
</dbReference>
<evidence type="ECO:0000313" key="2">
    <source>
        <dbReference type="EMBL" id="RZC35692.1"/>
    </source>
</evidence>
<dbReference type="PANTHER" id="PTHR10174">
    <property type="entry name" value="ALPHA-TOCOPHEROL TRANSFER PROTEIN-RELATED"/>
    <property type="match status" value="1"/>
</dbReference>
<dbReference type="InterPro" id="IPR036865">
    <property type="entry name" value="CRAL-TRIO_dom_sf"/>
</dbReference>
<organism evidence="2 3">
    <name type="scientific">Asbolus verrucosus</name>
    <name type="common">Desert ironclad beetle</name>
    <dbReference type="NCBI Taxonomy" id="1661398"/>
    <lineage>
        <taxon>Eukaryota</taxon>
        <taxon>Metazoa</taxon>
        <taxon>Ecdysozoa</taxon>
        <taxon>Arthropoda</taxon>
        <taxon>Hexapoda</taxon>
        <taxon>Insecta</taxon>
        <taxon>Pterygota</taxon>
        <taxon>Neoptera</taxon>
        <taxon>Endopterygota</taxon>
        <taxon>Coleoptera</taxon>
        <taxon>Polyphaga</taxon>
        <taxon>Cucujiformia</taxon>
        <taxon>Tenebrionidae</taxon>
        <taxon>Pimeliinae</taxon>
        <taxon>Asbolus</taxon>
    </lineage>
</organism>
<comment type="caution">
    <text evidence="2">The sequence shown here is derived from an EMBL/GenBank/DDBJ whole genome shotgun (WGS) entry which is preliminary data.</text>
</comment>
<keyword evidence="3" id="KW-1185">Reference proteome</keyword>
<dbReference type="Pfam" id="PF00650">
    <property type="entry name" value="CRAL_TRIO"/>
    <property type="match status" value="1"/>
</dbReference>
<dbReference type="InterPro" id="IPR001251">
    <property type="entry name" value="CRAL-TRIO_dom"/>
</dbReference>
<dbReference type="PANTHER" id="PTHR10174:SF222">
    <property type="entry name" value="GH10083P-RELATED"/>
    <property type="match status" value="1"/>
</dbReference>
<dbReference type="GO" id="GO:0016020">
    <property type="term" value="C:membrane"/>
    <property type="evidence" value="ECO:0007669"/>
    <property type="project" value="TreeGrafter"/>
</dbReference>
<dbReference type="AlphaFoldDB" id="A0A482VRY6"/>
<sequence>MPKLSPNLERIVVIKMINPNPDHYDIYKFCKINLAVEEMSLHYDYAIGEAYSCRILGFEFINFPSFASGIVDIMKAVMRPKIYERVRIHKNIRSVHEVIPKECLPLDYGGSLSSVSDLLSEINSNMNFQ</sequence>
<evidence type="ECO:0000313" key="3">
    <source>
        <dbReference type="Proteomes" id="UP000292052"/>
    </source>
</evidence>
<dbReference type="Gene3D" id="3.40.525.10">
    <property type="entry name" value="CRAL-TRIO lipid binding domain"/>
    <property type="match status" value="1"/>
</dbReference>
<dbReference type="EMBL" id="QDEB01068643">
    <property type="protein sequence ID" value="RZC35692.1"/>
    <property type="molecule type" value="Genomic_DNA"/>
</dbReference>
<accession>A0A482VRY6</accession>
<evidence type="ECO:0000259" key="1">
    <source>
        <dbReference type="PROSITE" id="PS50191"/>
    </source>
</evidence>
<gene>
    <name evidence="2" type="ORF">BDFB_010157</name>
</gene>
<dbReference type="OrthoDB" id="6575879at2759"/>